<gene>
    <name evidence="7" type="ORF">GOBAR_AA06309</name>
</gene>
<dbReference type="PROSITE" id="PS50863">
    <property type="entry name" value="B3"/>
    <property type="match status" value="1"/>
</dbReference>
<sequence length="210" mass="22462">MASQITKLISKNLTDTDIKKRLAIPTESLSSLPSFNGSHAVTVHLRCNTRVWPIACTVRKQGYKKPVFSHGWRKFVVHNELRIGDRITIYKVQHQGGSSNSHFRVEVEKQPASALNQHGNGGSATEAEAEATEINLLGIAEGGGAMTACGSGTSGEHASGEVCCNVISTNHHQGLSLDLTLAPPSVEGVYSLRRMAENTTVCSLKNQGTG</sequence>
<protein>
    <recommendedName>
        <fullName evidence="6">TF-B3 domain-containing protein</fullName>
    </recommendedName>
</protein>
<keyword evidence="2" id="KW-0805">Transcription regulation</keyword>
<evidence type="ECO:0000256" key="4">
    <source>
        <dbReference type="ARBA" id="ARBA00023163"/>
    </source>
</evidence>
<accession>A0A2P5YF81</accession>
<evidence type="ECO:0000313" key="7">
    <source>
        <dbReference type="EMBL" id="PPS14239.1"/>
    </source>
</evidence>
<dbReference type="InterPro" id="IPR003340">
    <property type="entry name" value="B3_DNA-bd"/>
</dbReference>
<proteinExistence type="predicted"/>
<evidence type="ECO:0000256" key="1">
    <source>
        <dbReference type="ARBA" id="ARBA00004123"/>
    </source>
</evidence>
<dbReference type="OrthoDB" id="1002319at2759"/>
<reference evidence="7 8" key="1">
    <citation type="submission" date="2015-01" db="EMBL/GenBank/DDBJ databases">
        <title>Genome of allotetraploid Gossypium barbadense reveals genomic plasticity and fiber elongation in cotton evolution.</title>
        <authorList>
            <person name="Chen X."/>
            <person name="Liu X."/>
            <person name="Zhao B."/>
            <person name="Zheng H."/>
            <person name="Hu Y."/>
            <person name="Lu G."/>
            <person name="Yang C."/>
            <person name="Chen J."/>
            <person name="Shan C."/>
            <person name="Zhang L."/>
            <person name="Zhou Y."/>
            <person name="Wang L."/>
            <person name="Guo W."/>
            <person name="Bai Y."/>
            <person name="Ruan J."/>
            <person name="Shangguan X."/>
            <person name="Mao Y."/>
            <person name="Jiang J."/>
            <person name="Zhu Y."/>
            <person name="Lei J."/>
            <person name="Kang H."/>
            <person name="Chen S."/>
            <person name="He X."/>
            <person name="Wang R."/>
            <person name="Wang Y."/>
            <person name="Chen J."/>
            <person name="Wang L."/>
            <person name="Yu S."/>
            <person name="Wang B."/>
            <person name="Wei J."/>
            <person name="Song S."/>
            <person name="Lu X."/>
            <person name="Gao Z."/>
            <person name="Gu W."/>
            <person name="Deng X."/>
            <person name="Ma D."/>
            <person name="Wang S."/>
            <person name="Liang W."/>
            <person name="Fang L."/>
            <person name="Cai C."/>
            <person name="Zhu X."/>
            <person name="Zhou B."/>
            <person name="Zhang Y."/>
            <person name="Chen Z."/>
            <person name="Xu S."/>
            <person name="Zhu R."/>
            <person name="Wang S."/>
            <person name="Zhang T."/>
            <person name="Zhao G."/>
        </authorList>
    </citation>
    <scope>NUCLEOTIDE SEQUENCE [LARGE SCALE GENOMIC DNA]</scope>
    <source>
        <strain evidence="8">cv. Xinhai21</strain>
        <tissue evidence="7">Leaf</tissue>
    </source>
</reference>
<name>A0A2P5YF81_GOSBA</name>
<dbReference type="AlphaFoldDB" id="A0A2P5YF81"/>
<dbReference type="SUPFAM" id="SSF101936">
    <property type="entry name" value="DNA-binding pseudobarrel domain"/>
    <property type="match status" value="1"/>
</dbReference>
<evidence type="ECO:0000256" key="3">
    <source>
        <dbReference type="ARBA" id="ARBA00023125"/>
    </source>
</evidence>
<keyword evidence="3" id="KW-0238">DNA-binding</keyword>
<organism evidence="7 8">
    <name type="scientific">Gossypium barbadense</name>
    <name type="common">Sea Island cotton</name>
    <name type="synonym">Hibiscus barbadensis</name>
    <dbReference type="NCBI Taxonomy" id="3634"/>
    <lineage>
        <taxon>Eukaryota</taxon>
        <taxon>Viridiplantae</taxon>
        <taxon>Streptophyta</taxon>
        <taxon>Embryophyta</taxon>
        <taxon>Tracheophyta</taxon>
        <taxon>Spermatophyta</taxon>
        <taxon>Magnoliopsida</taxon>
        <taxon>eudicotyledons</taxon>
        <taxon>Gunneridae</taxon>
        <taxon>Pentapetalae</taxon>
        <taxon>rosids</taxon>
        <taxon>malvids</taxon>
        <taxon>Malvales</taxon>
        <taxon>Malvaceae</taxon>
        <taxon>Malvoideae</taxon>
        <taxon>Gossypium</taxon>
    </lineage>
</organism>
<comment type="subcellular location">
    <subcellularLocation>
        <location evidence="1">Nucleus</location>
    </subcellularLocation>
</comment>
<dbReference type="GO" id="GO:0005634">
    <property type="term" value="C:nucleus"/>
    <property type="evidence" value="ECO:0007669"/>
    <property type="project" value="UniProtKB-SubCell"/>
</dbReference>
<evidence type="ECO:0000259" key="6">
    <source>
        <dbReference type="PROSITE" id="PS50863"/>
    </source>
</evidence>
<dbReference type="EMBL" id="KZ663274">
    <property type="protein sequence ID" value="PPS14239.1"/>
    <property type="molecule type" value="Genomic_DNA"/>
</dbReference>
<evidence type="ECO:0000256" key="5">
    <source>
        <dbReference type="ARBA" id="ARBA00023242"/>
    </source>
</evidence>
<dbReference type="InterPro" id="IPR015300">
    <property type="entry name" value="DNA-bd_pseudobarrel_sf"/>
</dbReference>
<evidence type="ECO:0000256" key="2">
    <source>
        <dbReference type="ARBA" id="ARBA00023015"/>
    </source>
</evidence>
<evidence type="ECO:0000313" key="8">
    <source>
        <dbReference type="Proteomes" id="UP000239757"/>
    </source>
</evidence>
<keyword evidence="5" id="KW-0539">Nucleus</keyword>
<dbReference type="CDD" id="cd10017">
    <property type="entry name" value="B3_DNA"/>
    <property type="match status" value="1"/>
</dbReference>
<dbReference type="Proteomes" id="UP000239757">
    <property type="component" value="Unassembled WGS sequence"/>
</dbReference>
<dbReference type="GO" id="GO:0003677">
    <property type="term" value="F:DNA binding"/>
    <property type="evidence" value="ECO:0007669"/>
    <property type="project" value="UniProtKB-KW"/>
</dbReference>
<feature type="domain" description="TF-B3" evidence="6">
    <location>
        <begin position="7"/>
        <end position="111"/>
    </location>
</feature>
<dbReference type="Gene3D" id="2.40.330.10">
    <property type="entry name" value="DNA-binding pseudobarrel domain"/>
    <property type="match status" value="1"/>
</dbReference>
<keyword evidence="4" id="KW-0804">Transcription</keyword>